<sequence>MDGKKKKEAGCFQMPLHYPKYTMKDYQTMPEWQLDRLLADYGLPVHDELAYKREFAIGAFLWPKLSARTEAFHLTYIGASTSSSAIGFLMCLTSCPCYLPAAAV</sequence>
<gene>
    <name evidence="2" type="ORF">OIU84_028202</name>
</gene>
<evidence type="ECO:0000259" key="1">
    <source>
        <dbReference type="Pfam" id="PF24847"/>
    </source>
</evidence>
<accession>A0AAD6KC27</accession>
<dbReference type="PANTHER" id="PTHR33513">
    <property type="entry name" value="OS06G0523300 PROTEIN"/>
    <property type="match status" value="1"/>
</dbReference>
<evidence type="ECO:0000313" key="2">
    <source>
        <dbReference type="EMBL" id="KAJ6420788.1"/>
    </source>
</evidence>
<protein>
    <recommendedName>
        <fullName evidence="1">DUF7722 domain-containing protein</fullName>
    </recommendedName>
</protein>
<dbReference type="PANTHER" id="PTHR33513:SF45">
    <property type="entry name" value="CYTOPLASMIC TRNA 2-THIOLATION PROTEIN"/>
    <property type="match status" value="1"/>
</dbReference>
<comment type="caution">
    <text evidence="2">The sequence shown here is derived from an EMBL/GenBank/DDBJ whole genome shotgun (WGS) entry which is preliminary data.</text>
</comment>
<dbReference type="AlphaFoldDB" id="A0AAD6KC27"/>
<organism evidence="2 3">
    <name type="scientific">Salix udensis</name>
    <dbReference type="NCBI Taxonomy" id="889485"/>
    <lineage>
        <taxon>Eukaryota</taxon>
        <taxon>Viridiplantae</taxon>
        <taxon>Streptophyta</taxon>
        <taxon>Embryophyta</taxon>
        <taxon>Tracheophyta</taxon>
        <taxon>Spermatophyta</taxon>
        <taxon>Magnoliopsida</taxon>
        <taxon>eudicotyledons</taxon>
        <taxon>Gunneridae</taxon>
        <taxon>Pentapetalae</taxon>
        <taxon>rosids</taxon>
        <taxon>fabids</taxon>
        <taxon>Malpighiales</taxon>
        <taxon>Salicaceae</taxon>
        <taxon>Saliceae</taxon>
        <taxon>Salix</taxon>
    </lineage>
</organism>
<reference evidence="2 3" key="1">
    <citation type="journal article" date="2023" name="Int. J. Mol. Sci.">
        <title>De Novo Assembly and Annotation of 11 Diverse Shrub Willow (Salix) Genomes Reveals Novel Gene Organization in Sex-Linked Regions.</title>
        <authorList>
            <person name="Hyden B."/>
            <person name="Feng K."/>
            <person name="Yates T.B."/>
            <person name="Jawdy S."/>
            <person name="Cereghino C."/>
            <person name="Smart L.B."/>
            <person name="Muchero W."/>
        </authorList>
    </citation>
    <scope>NUCLEOTIDE SEQUENCE [LARGE SCALE GENOMIC DNA]</scope>
    <source>
        <tissue evidence="2">Shoot tip</tissue>
    </source>
</reference>
<dbReference type="Pfam" id="PF24847">
    <property type="entry name" value="DUF7722"/>
    <property type="match status" value="1"/>
</dbReference>
<feature type="domain" description="DUF7722" evidence="1">
    <location>
        <begin position="18"/>
        <end position="63"/>
    </location>
</feature>
<dbReference type="InterPro" id="IPR056139">
    <property type="entry name" value="DUF7722"/>
</dbReference>
<dbReference type="EMBL" id="JAPFFJ010000008">
    <property type="protein sequence ID" value="KAJ6420788.1"/>
    <property type="molecule type" value="Genomic_DNA"/>
</dbReference>
<dbReference type="Proteomes" id="UP001162972">
    <property type="component" value="Chromosome 17"/>
</dbReference>
<proteinExistence type="predicted"/>
<keyword evidence="3" id="KW-1185">Reference proteome</keyword>
<evidence type="ECO:0000313" key="3">
    <source>
        <dbReference type="Proteomes" id="UP001162972"/>
    </source>
</evidence>
<name>A0AAD6KC27_9ROSI</name>